<dbReference type="Proteomes" id="UP001374579">
    <property type="component" value="Unassembled WGS sequence"/>
</dbReference>
<evidence type="ECO:0000256" key="7">
    <source>
        <dbReference type="SAM" id="MobiDB-lite"/>
    </source>
</evidence>
<evidence type="ECO:0000256" key="6">
    <source>
        <dbReference type="ARBA" id="ARBA00022837"/>
    </source>
</evidence>
<dbReference type="PANTHER" id="PTHR45953">
    <property type="entry name" value="IDURONATE 2-SULFATASE"/>
    <property type="match status" value="1"/>
</dbReference>
<dbReference type="Pfam" id="PF00884">
    <property type="entry name" value="Sulfatase"/>
    <property type="match status" value="1"/>
</dbReference>
<keyword evidence="4 8" id="KW-0732">Signal</keyword>
<feature type="chain" id="PRO_5042848794" description="Sulfatase N-terminal domain-containing protein" evidence="8">
    <location>
        <begin position="25"/>
        <end position="569"/>
    </location>
</feature>
<feature type="region of interest" description="Disordered" evidence="7">
    <location>
        <begin position="26"/>
        <end position="49"/>
    </location>
</feature>
<evidence type="ECO:0000256" key="3">
    <source>
        <dbReference type="ARBA" id="ARBA00022723"/>
    </source>
</evidence>
<dbReference type="Gene3D" id="3.40.720.10">
    <property type="entry name" value="Alkaline Phosphatase, subunit A"/>
    <property type="match status" value="1"/>
</dbReference>
<evidence type="ECO:0000313" key="10">
    <source>
        <dbReference type="EMBL" id="KAK7097224.1"/>
    </source>
</evidence>
<name>A0AAN9B3N5_9CAEN</name>
<evidence type="ECO:0000256" key="5">
    <source>
        <dbReference type="ARBA" id="ARBA00022801"/>
    </source>
</evidence>
<organism evidence="10 11">
    <name type="scientific">Littorina saxatilis</name>
    <dbReference type="NCBI Taxonomy" id="31220"/>
    <lineage>
        <taxon>Eukaryota</taxon>
        <taxon>Metazoa</taxon>
        <taxon>Spiralia</taxon>
        <taxon>Lophotrochozoa</taxon>
        <taxon>Mollusca</taxon>
        <taxon>Gastropoda</taxon>
        <taxon>Caenogastropoda</taxon>
        <taxon>Littorinimorpha</taxon>
        <taxon>Littorinoidea</taxon>
        <taxon>Littorinidae</taxon>
        <taxon>Littorina</taxon>
    </lineage>
</organism>
<feature type="signal peptide" evidence="8">
    <location>
        <begin position="1"/>
        <end position="24"/>
    </location>
</feature>
<evidence type="ECO:0000256" key="4">
    <source>
        <dbReference type="ARBA" id="ARBA00022729"/>
    </source>
</evidence>
<dbReference type="AlphaFoldDB" id="A0AAN9B3N5"/>
<dbReference type="GO" id="GO:0046872">
    <property type="term" value="F:metal ion binding"/>
    <property type="evidence" value="ECO:0007669"/>
    <property type="project" value="UniProtKB-KW"/>
</dbReference>
<comment type="similarity">
    <text evidence="2">Belongs to the sulfatase family.</text>
</comment>
<dbReference type="EMBL" id="JBAMIC010000013">
    <property type="protein sequence ID" value="KAK7097224.1"/>
    <property type="molecule type" value="Genomic_DNA"/>
</dbReference>
<sequence length="569" mass="64443">MVNLADRSSLLLLICAAVVASTLAGQERRQVHHTPAPTTHTPSHSDPLAAWMSSASKSKPNVLFLVADDLRPKLGCYGDTNMVTPNIDNLASKSVMFRQAFAQVALCAPSRTSFLTGRRPDTTRVYDLHHYWRRVAGNFTTLPQYFKNHGYIAQGVGKIFHPGHESSGNDDKHYSWNRDNFHGPDAYHSDSERHKAAYRPVDTTNNKLQDTHIADFAVNFLRDHAHNRDQPFFLAVGFIKPHLPFIFPKEYLDLYPLSKIHLAAHRTRPTAMPDIAFSNAGEIRSYLDVAATPTTTSSKIFPDDFQKTLRRGYSAATSYMDAQLGRVLKALSQYGYADNTIISFLGDHGWHLGDNAEWCKHTNFEMALRIPMMLHVPGVTANNHHFDFIDALTPGFTNNNDSRVPGPSHVTDELVEAIDLYPTLTELSGLTVPQTCPENSVHVPTCLEGTSLVPLVKQVRNISKDPHMQWKQAAFSQYERHSGQHPIMGYTVRTKTHRYTEWVHFDTHKWRGDFSQVMARELYQHSSDPYEFHNLAEVTSYSDTANQLSQVLRNGWRKTQQTYLDTLHH</sequence>
<dbReference type="InterPro" id="IPR000917">
    <property type="entry name" value="Sulfatase_N"/>
</dbReference>
<dbReference type="InterPro" id="IPR017850">
    <property type="entry name" value="Alkaline_phosphatase_core_sf"/>
</dbReference>
<comment type="cofactor">
    <cofactor evidence="1">
        <name>Ca(2+)</name>
        <dbReference type="ChEBI" id="CHEBI:29108"/>
    </cofactor>
</comment>
<dbReference type="InterPro" id="IPR024607">
    <property type="entry name" value="Sulfatase_CS"/>
</dbReference>
<dbReference type="PROSITE" id="PS00523">
    <property type="entry name" value="SULFATASE_1"/>
    <property type="match status" value="1"/>
</dbReference>
<dbReference type="SUPFAM" id="SSF53649">
    <property type="entry name" value="Alkaline phosphatase-like"/>
    <property type="match status" value="1"/>
</dbReference>
<evidence type="ECO:0000256" key="2">
    <source>
        <dbReference type="ARBA" id="ARBA00008779"/>
    </source>
</evidence>
<dbReference type="GO" id="GO:0005737">
    <property type="term" value="C:cytoplasm"/>
    <property type="evidence" value="ECO:0007669"/>
    <property type="project" value="TreeGrafter"/>
</dbReference>
<evidence type="ECO:0000256" key="1">
    <source>
        <dbReference type="ARBA" id="ARBA00001913"/>
    </source>
</evidence>
<gene>
    <name evidence="10" type="ORF">V1264_004234</name>
</gene>
<proteinExistence type="inferred from homology"/>
<keyword evidence="5" id="KW-0378">Hydrolase</keyword>
<dbReference type="PANTHER" id="PTHR45953:SF1">
    <property type="entry name" value="IDURONATE 2-SULFATASE"/>
    <property type="match status" value="1"/>
</dbReference>
<protein>
    <recommendedName>
        <fullName evidence="9">Sulfatase N-terminal domain-containing protein</fullName>
    </recommendedName>
</protein>
<keyword evidence="6" id="KW-0106">Calcium</keyword>
<evidence type="ECO:0000313" key="11">
    <source>
        <dbReference type="Proteomes" id="UP001374579"/>
    </source>
</evidence>
<dbReference type="InterPro" id="IPR035874">
    <property type="entry name" value="IDS"/>
</dbReference>
<evidence type="ECO:0000256" key="8">
    <source>
        <dbReference type="SAM" id="SignalP"/>
    </source>
</evidence>
<evidence type="ECO:0000259" key="9">
    <source>
        <dbReference type="Pfam" id="PF00884"/>
    </source>
</evidence>
<feature type="domain" description="Sulfatase N-terminal" evidence="9">
    <location>
        <begin position="60"/>
        <end position="429"/>
    </location>
</feature>
<reference evidence="10 11" key="1">
    <citation type="submission" date="2024-02" db="EMBL/GenBank/DDBJ databases">
        <title>Chromosome-scale genome assembly of the rough periwinkle Littorina saxatilis.</title>
        <authorList>
            <person name="De Jode A."/>
            <person name="Faria R."/>
            <person name="Formenti G."/>
            <person name="Sims Y."/>
            <person name="Smith T.P."/>
            <person name="Tracey A."/>
            <person name="Wood J.M.D."/>
            <person name="Zagrodzka Z.B."/>
            <person name="Johannesson K."/>
            <person name="Butlin R.K."/>
            <person name="Leder E.H."/>
        </authorList>
    </citation>
    <scope>NUCLEOTIDE SEQUENCE [LARGE SCALE GENOMIC DNA]</scope>
    <source>
        <strain evidence="10">Snail1</strain>
        <tissue evidence="10">Muscle</tissue>
    </source>
</reference>
<dbReference type="GO" id="GO:0004423">
    <property type="term" value="F:iduronate-2-sulfatase activity"/>
    <property type="evidence" value="ECO:0007669"/>
    <property type="project" value="InterPro"/>
</dbReference>
<comment type="caution">
    <text evidence="10">The sequence shown here is derived from an EMBL/GenBank/DDBJ whole genome shotgun (WGS) entry which is preliminary data.</text>
</comment>
<keyword evidence="3" id="KW-0479">Metal-binding</keyword>
<feature type="compositionally biased region" description="Low complexity" evidence="7">
    <location>
        <begin position="33"/>
        <end position="47"/>
    </location>
</feature>
<dbReference type="CDD" id="cd16030">
    <property type="entry name" value="iduronate-2-sulfatase"/>
    <property type="match status" value="1"/>
</dbReference>
<accession>A0AAN9B3N5</accession>
<keyword evidence="11" id="KW-1185">Reference proteome</keyword>